<dbReference type="AlphaFoldDB" id="A0A150Q7F1"/>
<organism evidence="1 2">
    <name type="scientific">Sorangium cellulosum</name>
    <name type="common">Polyangium cellulosum</name>
    <dbReference type="NCBI Taxonomy" id="56"/>
    <lineage>
        <taxon>Bacteria</taxon>
        <taxon>Pseudomonadati</taxon>
        <taxon>Myxococcota</taxon>
        <taxon>Polyangia</taxon>
        <taxon>Polyangiales</taxon>
        <taxon>Polyangiaceae</taxon>
        <taxon>Sorangium</taxon>
    </lineage>
</organism>
<protein>
    <submittedName>
        <fullName evidence="1">Uncharacterized protein</fullName>
    </submittedName>
</protein>
<accession>A0A150Q7F1</accession>
<dbReference type="EMBL" id="JELX01000568">
    <property type="protein sequence ID" value="KYF63887.1"/>
    <property type="molecule type" value="Genomic_DNA"/>
</dbReference>
<name>A0A150Q7F1_SORCE</name>
<gene>
    <name evidence="1" type="ORF">BE04_18325</name>
</gene>
<evidence type="ECO:0000313" key="2">
    <source>
        <dbReference type="Proteomes" id="UP000075604"/>
    </source>
</evidence>
<dbReference type="Proteomes" id="UP000075604">
    <property type="component" value="Unassembled WGS sequence"/>
</dbReference>
<reference evidence="1 2" key="1">
    <citation type="submission" date="2014-02" db="EMBL/GenBank/DDBJ databases">
        <title>The small core and large imbalanced accessory genome model reveals a collaborative survival strategy of Sorangium cellulosum strains in nature.</title>
        <authorList>
            <person name="Han K."/>
            <person name="Peng R."/>
            <person name="Blom J."/>
            <person name="Li Y.-Z."/>
        </authorList>
    </citation>
    <scope>NUCLEOTIDE SEQUENCE [LARGE SCALE GENOMIC DNA]</scope>
    <source>
        <strain evidence="1 2">So0157-18</strain>
    </source>
</reference>
<comment type="caution">
    <text evidence="1">The sequence shown here is derived from an EMBL/GenBank/DDBJ whole genome shotgun (WGS) entry which is preliminary data.</text>
</comment>
<sequence length="76" mass="8353">MEQIVPGYNRASGPAIALPRGEHALVPTLRGPVSLSPRAMLAHDIWNLRQFTNVPNGALQELIRLNKELHTGAFTK</sequence>
<evidence type="ECO:0000313" key="1">
    <source>
        <dbReference type="EMBL" id="KYF63887.1"/>
    </source>
</evidence>
<proteinExistence type="predicted"/>